<keyword evidence="1 5" id="KW-0699">rRNA-binding</keyword>
<dbReference type="Proteomes" id="UP000233256">
    <property type="component" value="Unassembled WGS sequence"/>
</dbReference>
<keyword evidence="2 5" id="KW-0694">RNA-binding</keyword>
<comment type="similarity">
    <text evidence="5">Belongs to the bacterial ribosomal protein bL25 family. CTC subfamily.</text>
</comment>
<dbReference type="GO" id="GO:0022625">
    <property type="term" value="C:cytosolic large ribosomal subunit"/>
    <property type="evidence" value="ECO:0007669"/>
    <property type="project" value="TreeGrafter"/>
</dbReference>
<dbReference type="GO" id="GO:0003735">
    <property type="term" value="F:structural constituent of ribosome"/>
    <property type="evidence" value="ECO:0007669"/>
    <property type="project" value="InterPro"/>
</dbReference>
<dbReference type="InterPro" id="IPR020057">
    <property type="entry name" value="Ribosomal_bL25_b-dom"/>
</dbReference>
<dbReference type="Gene3D" id="2.170.120.20">
    <property type="entry name" value="Ribosomal protein L25, beta domain"/>
    <property type="match status" value="1"/>
</dbReference>
<evidence type="ECO:0000256" key="1">
    <source>
        <dbReference type="ARBA" id="ARBA00022730"/>
    </source>
</evidence>
<gene>
    <name evidence="5" type="primary">rplY</name>
    <name evidence="5" type="synonym">ctc</name>
    <name evidence="8" type="ORF">CVV64_05425</name>
</gene>
<dbReference type="PANTHER" id="PTHR33284">
    <property type="entry name" value="RIBOSOMAL PROTEIN L25/GLN-TRNA SYNTHETASE, ANTI-CODON-BINDING DOMAIN-CONTAINING PROTEIN"/>
    <property type="match status" value="1"/>
</dbReference>
<dbReference type="InterPro" id="IPR037121">
    <property type="entry name" value="Ribosomal_bL25_C"/>
</dbReference>
<dbReference type="InterPro" id="IPR020930">
    <property type="entry name" value="Ribosomal_uL5_bac-type"/>
</dbReference>
<comment type="subunit">
    <text evidence="5">Part of the 50S ribosomal subunit; part of the 5S rRNA/L5/L18/L25 subcomplex. Contacts the 5S rRNA. Binds to the 5S rRNA independently of L5 and L18.</text>
</comment>
<dbReference type="Gene3D" id="2.40.240.10">
    <property type="entry name" value="Ribosomal Protein L25, Chain P"/>
    <property type="match status" value="1"/>
</dbReference>
<proteinExistence type="inferred from homology"/>
<dbReference type="AlphaFoldDB" id="A0A2N1PS97"/>
<dbReference type="GO" id="GO:0006412">
    <property type="term" value="P:translation"/>
    <property type="evidence" value="ECO:0007669"/>
    <property type="project" value="UniProtKB-UniRule"/>
</dbReference>
<evidence type="ECO:0000256" key="2">
    <source>
        <dbReference type="ARBA" id="ARBA00022884"/>
    </source>
</evidence>
<comment type="function">
    <text evidence="5">This is one of the proteins that binds to the 5S RNA in the ribosome where it forms part of the central protuberance.</text>
</comment>
<evidence type="ECO:0000313" key="9">
    <source>
        <dbReference type="Proteomes" id="UP000233256"/>
    </source>
</evidence>
<comment type="caution">
    <text evidence="8">The sequence shown here is derived from an EMBL/GenBank/DDBJ whole genome shotgun (WGS) entry which is preliminary data.</text>
</comment>
<dbReference type="InterPro" id="IPR001021">
    <property type="entry name" value="Ribosomal_bL25_long"/>
</dbReference>
<accession>A0A2N1PS97</accession>
<sequence>MSEVILKGFAREKMGSSAARAIRAKGFIPSVIYSHGEEPINFSIDTSHYMKEIGLAWKGHGLLKIDIDGKGTFEAMIKDIQISPINRQVNHIDFYKITRGEKIISEVPVILIHQEECAGAKLGGIIEQMVEKVRITVLPSKLPSHIEIDVASLQIGASLNMKHLNITEDVEILEPMTKSVVRVKGKKVL</sequence>
<feature type="domain" description="Large ribosomal subunit protein bL25 beta" evidence="7">
    <location>
        <begin position="103"/>
        <end position="185"/>
    </location>
</feature>
<evidence type="ECO:0000256" key="4">
    <source>
        <dbReference type="ARBA" id="ARBA00023274"/>
    </source>
</evidence>
<evidence type="ECO:0000259" key="7">
    <source>
        <dbReference type="Pfam" id="PF14693"/>
    </source>
</evidence>
<dbReference type="Pfam" id="PF14693">
    <property type="entry name" value="Ribosomal_TL5_C"/>
    <property type="match status" value="1"/>
</dbReference>
<organism evidence="8 9">
    <name type="scientific">Candidatus Wallbacteria bacterium HGW-Wallbacteria-1</name>
    <dbReference type="NCBI Taxonomy" id="2013854"/>
    <lineage>
        <taxon>Bacteria</taxon>
        <taxon>Candidatus Walliibacteriota</taxon>
    </lineage>
</organism>
<reference evidence="8 9" key="1">
    <citation type="journal article" date="2017" name="ISME J.">
        <title>Potential for microbial H2 and metal transformations associated with novel bacteria and archaea in deep terrestrial subsurface sediments.</title>
        <authorList>
            <person name="Hernsdorf A.W."/>
            <person name="Amano Y."/>
            <person name="Miyakawa K."/>
            <person name="Ise K."/>
            <person name="Suzuki Y."/>
            <person name="Anantharaman K."/>
            <person name="Probst A."/>
            <person name="Burstein D."/>
            <person name="Thomas B.C."/>
            <person name="Banfield J.F."/>
        </authorList>
    </citation>
    <scope>NUCLEOTIDE SEQUENCE [LARGE SCALE GENOMIC DNA]</scope>
    <source>
        <strain evidence="8">HGW-Wallbacteria-1</strain>
    </source>
</reference>
<dbReference type="InterPro" id="IPR020056">
    <property type="entry name" value="Rbsml_bL25/Gln-tRNA_synth_N"/>
</dbReference>
<protein>
    <recommendedName>
        <fullName evidence="5">Large ribosomal subunit protein bL25</fullName>
    </recommendedName>
    <alternativeName>
        <fullName evidence="5">General stress protein CTC</fullName>
    </alternativeName>
</protein>
<evidence type="ECO:0000259" key="6">
    <source>
        <dbReference type="Pfam" id="PF01386"/>
    </source>
</evidence>
<dbReference type="Pfam" id="PF01386">
    <property type="entry name" value="Ribosomal_L25p"/>
    <property type="match status" value="1"/>
</dbReference>
<dbReference type="InterPro" id="IPR011035">
    <property type="entry name" value="Ribosomal_bL25/Gln-tRNA_synth"/>
</dbReference>
<dbReference type="GO" id="GO:0008097">
    <property type="term" value="F:5S rRNA binding"/>
    <property type="evidence" value="ECO:0007669"/>
    <property type="project" value="InterPro"/>
</dbReference>
<evidence type="ECO:0000256" key="3">
    <source>
        <dbReference type="ARBA" id="ARBA00022980"/>
    </source>
</evidence>
<dbReference type="NCBIfam" id="TIGR00731">
    <property type="entry name" value="bL25_bact_ctc"/>
    <property type="match status" value="1"/>
</dbReference>
<keyword evidence="3 5" id="KW-0689">Ribosomal protein</keyword>
<dbReference type="HAMAP" id="MF_01334">
    <property type="entry name" value="Ribosomal_bL25_CTC"/>
    <property type="match status" value="1"/>
</dbReference>
<dbReference type="InterPro" id="IPR029751">
    <property type="entry name" value="Ribosomal_L25_dom"/>
</dbReference>
<dbReference type="SUPFAM" id="SSF50715">
    <property type="entry name" value="Ribosomal protein L25-like"/>
    <property type="match status" value="1"/>
</dbReference>
<name>A0A2N1PS97_9BACT</name>
<dbReference type="CDD" id="cd00495">
    <property type="entry name" value="Ribosomal_L25_TL5_CTC"/>
    <property type="match status" value="1"/>
</dbReference>
<evidence type="ECO:0000313" key="8">
    <source>
        <dbReference type="EMBL" id="PKK91211.1"/>
    </source>
</evidence>
<feature type="domain" description="Large ribosomal subunit protein bL25 L25" evidence="6">
    <location>
        <begin position="6"/>
        <end position="94"/>
    </location>
</feature>
<keyword evidence="4 5" id="KW-0687">Ribonucleoprotein</keyword>
<dbReference type="EMBL" id="PGXC01000003">
    <property type="protein sequence ID" value="PKK91211.1"/>
    <property type="molecule type" value="Genomic_DNA"/>
</dbReference>
<dbReference type="PANTHER" id="PTHR33284:SF1">
    <property type="entry name" value="RIBOSOMAL PROTEIN L25_GLN-TRNA SYNTHETASE, ANTI-CODON-BINDING DOMAIN-CONTAINING PROTEIN"/>
    <property type="match status" value="1"/>
</dbReference>
<evidence type="ECO:0000256" key="5">
    <source>
        <dbReference type="HAMAP-Rule" id="MF_01334"/>
    </source>
</evidence>